<dbReference type="OrthoDB" id="4952165at2759"/>
<name>M1VWK5_CLAP2</name>
<reference evidence="2 3" key="1">
    <citation type="journal article" date="2013" name="PLoS Genet.">
        <title>Plant-symbiotic fungi as chemical engineers: Multi-genome analysis of the Clavicipitaceae reveals dynamics of alkaloid loci.</title>
        <authorList>
            <person name="Schardl C.L."/>
            <person name="Young C.A."/>
            <person name="Hesse U."/>
            <person name="Amyotte S.G."/>
            <person name="Andreeva K."/>
            <person name="Calie P.J."/>
            <person name="Fleetwood D.J."/>
            <person name="Haws D.C."/>
            <person name="Moore N."/>
            <person name="Oeser B."/>
            <person name="Panaccione D.G."/>
            <person name="Schweri K.K."/>
            <person name="Voisey C.R."/>
            <person name="Farman M.L."/>
            <person name="Jaromczyk J.W."/>
            <person name="Roe B.A."/>
            <person name="O'Sullivan D.M."/>
            <person name="Scott B."/>
            <person name="Tudzynski P."/>
            <person name="An Z."/>
            <person name="Arnaoudova E.G."/>
            <person name="Bullock C.T."/>
            <person name="Charlton N.D."/>
            <person name="Chen L."/>
            <person name="Cox M."/>
            <person name="Dinkins R.D."/>
            <person name="Florea S."/>
            <person name="Glenn A.E."/>
            <person name="Gordon A."/>
            <person name="Gueldener U."/>
            <person name="Harris D.R."/>
            <person name="Hollin W."/>
            <person name="Jaromczyk J."/>
            <person name="Johnson R.D."/>
            <person name="Khan A.K."/>
            <person name="Leistner E."/>
            <person name="Leuchtmann A."/>
            <person name="Li C."/>
            <person name="Liu J."/>
            <person name="Liu J."/>
            <person name="Liu M."/>
            <person name="Mace W."/>
            <person name="Machado C."/>
            <person name="Nagabhyru P."/>
            <person name="Pan J."/>
            <person name="Schmid J."/>
            <person name="Sugawara K."/>
            <person name="Steiner U."/>
            <person name="Takach J.E."/>
            <person name="Tanaka E."/>
            <person name="Webb J.S."/>
            <person name="Wilson E.V."/>
            <person name="Wiseman J.L."/>
            <person name="Yoshida R."/>
            <person name="Zeng Z."/>
        </authorList>
    </citation>
    <scope>NUCLEOTIDE SEQUENCE [LARGE SCALE GENOMIC DNA]</scope>
    <source>
        <strain evidence="2 3">20.1</strain>
    </source>
</reference>
<protein>
    <submittedName>
        <fullName evidence="2">Probable MSP1 AAA ATPase protein</fullName>
    </submittedName>
</protein>
<keyword evidence="1" id="KW-1133">Transmembrane helix</keyword>
<keyword evidence="1" id="KW-0812">Transmembrane</keyword>
<comment type="caution">
    <text evidence="2">The sequence shown here is derived from an EMBL/GenBank/DDBJ whole genome shotgun (WGS) entry which is preliminary data.</text>
</comment>
<keyword evidence="1" id="KW-0472">Membrane</keyword>
<evidence type="ECO:0000256" key="1">
    <source>
        <dbReference type="SAM" id="Phobius"/>
    </source>
</evidence>
<evidence type="ECO:0000313" key="2">
    <source>
        <dbReference type="EMBL" id="CCE31432.1"/>
    </source>
</evidence>
<dbReference type="STRING" id="1111077.M1VWK5"/>
<organism evidence="2 3">
    <name type="scientific">Claviceps purpurea (strain 20.1)</name>
    <name type="common">Ergot fungus</name>
    <name type="synonym">Sphacelia segetum</name>
    <dbReference type="NCBI Taxonomy" id="1111077"/>
    <lineage>
        <taxon>Eukaryota</taxon>
        <taxon>Fungi</taxon>
        <taxon>Dikarya</taxon>
        <taxon>Ascomycota</taxon>
        <taxon>Pezizomycotina</taxon>
        <taxon>Sordariomycetes</taxon>
        <taxon>Hypocreomycetidae</taxon>
        <taxon>Hypocreales</taxon>
        <taxon>Clavicipitaceae</taxon>
        <taxon>Claviceps</taxon>
    </lineage>
</organism>
<gene>
    <name evidence="2" type="ORF">CPUR_05285</name>
</gene>
<accession>M1VWK5</accession>
<dbReference type="AlphaFoldDB" id="M1VWK5"/>
<dbReference type="EMBL" id="CAGA01000031">
    <property type="protein sequence ID" value="CCE31432.1"/>
    <property type="molecule type" value="Genomic_DNA"/>
</dbReference>
<dbReference type="Proteomes" id="UP000016801">
    <property type="component" value="Unassembled WGS sequence"/>
</dbReference>
<dbReference type="HOGENOM" id="CLU_1959340_0_0_1"/>
<proteinExistence type="predicted"/>
<evidence type="ECO:0000313" key="3">
    <source>
        <dbReference type="Proteomes" id="UP000016801"/>
    </source>
</evidence>
<dbReference type="eggNOG" id="KOG0737">
    <property type="taxonomic scope" value="Eukaryota"/>
</dbReference>
<keyword evidence="3" id="KW-1185">Reference proteome</keyword>
<feature type="transmembrane region" description="Helical" evidence="1">
    <location>
        <begin position="12"/>
        <end position="32"/>
    </location>
</feature>
<sequence length="128" mass="14189">MGERRRLGDVALDILIFAGMMTAGLLVARKLLNPLMSNFTDPDKEKHDLVSRQAKAHIERLSRNKIADDGTACAQSTGTSVKKIEKLALNEYENLVALEMVSPEDIHVGFEGMFIPAFQSMKLLKKST</sequence>
<dbReference type="VEuPathDB" id="FungiDB:CPUR_05285"/>